<dbReference type="AlphaFoldDB" id="A0ABD1MF95"/>
<evidence type="ECO:0000259" key="5">
    <source>
        <dbReference type="Pfam" id="PF23286"/>
    </source>
</evidence>
<feature type="domain" description="C-JID" evidence="4">
    <location>
        <begin position="143"/>
        <end position="221"/>
    </location>
</feature>
<evidence type="ECO:0000256" key="2">
    <source>
        <dbReference type="ARBA" id="ARBA00022737"/>
    </source>
</evidence>
<feature type="domain" description="Disease resistance protein RPS4B/Roq1-like leucine-rich repeats" evidence="5">
    <location>
        <begin position="40"/>
        <end position="117"/>
    </location>
</feature>
<keyword evidence="2" id="KW-0677">Repeat</keyword>
<keyword evidence="1" id="KW-0433">Leucine-rich repeat</keyword>
<evidence type="ECO:0000313" key="7">
    <source>
        <dbReference type="Proteomes" id="UP001603857"/>
    </source>
</evidence>
<dbReference type="InterPro" id="IPR058546">
    <property type="entry name" value="RPS4B/Roq1-like_LRR"/>
</dbReference>
<dbReference type="EMBL" id="JBGMDY010000005">
    <property type="protein sequence ID" value="KAL2334262.1"/>
    <property type="molecule type" value="Genomic_DNA"/>
</dbReference>
<accession>A0ABD1MF95</accession>
<dbReference type="Pfam" id="PF23286">
    <property type="entry name" value="LRR_13"/>
    <property type="match status" value="1"/>
</dbReference>
<protein>
    <submittedName>
        <fullName evidence="6">Uncharacterized protein</fullName>
    </submittedName>
</protein>
<evidence type="ECO:0000256" key="1">
    <source>
        <dbReference type="ARBA" id="ARBA00022614"/>
    </source>
</evidence>
<sequence>MISLSFPNLPQLQQINVTQGVPKENESAKRVSSSTVFSNVQRARLRSCNLSDGFFPTVIPWFANVKELDLSSNNFTIIPECIKQCQFLTRLYLDNCERLQEIRGIPPNLKYFSAIKCLSLTASCRSMFLSQELHEAGNTVFYLPGTKIPEWFECQTEGASISFWFRNKFPAIAICLVIGPVGQYSSPEDGYLFRAIVVINGNKHAFLFEDLWMGMDNTCLFDLQEMKLEDDLDEELSENEWNHAEIIYENLSSIPIILQSGIHELKRETSMGLGDILFIDPCKKRKLDDHLNSSESQNPQLQEKRRLMDMEGFESQNVQKQQCISIFSRMWNWARYMV</sequence>
<dbReference type="Proteomes" id="UP001603857">
    <property type="component" value="Unassembled WGS sequence"/>
</dbReference>
<name>A0ABD1MF95_9FABA</name>
<proteinExistence type="predicted"/>
<dbReference type="InterPro" id="IPR032675">
    <property type="entry name" value="LRR_dom_sf"/>
</dbReference>
<keyword evidence="7" id="KW-1185">Reference proteome</keyword>
<dbReference type="Gene3D" id="3.80.10.10">
    <property type="entry name" value="Ribonuclease Inhibitor"/>
    <property type="match status" value="1"/>
</dbReference>
<evidence type="ECO:0000313" key="6">
    <source>
        <dbReference type="EMBL" id="KAL2334262.1"/>
    </source>
</evidence>
<evidence type="ECO:0000259" key="4">
    <source>
        <dbReference type="Pfam" id="PF20160"/>
    </source>
</evidence>
<gene>
    <name evidence="6" type="ORF">Fmac_015475</name>
</gene>
<dbReference type="SUPFAM" id="SSF52047">
    <property type="entry name" value="RNI-like"/>
    <property type="match status" value="1"/>
</dbReference>
<evidence type="ECO:0000256" key="3">
    <source>
        <dbReference type="ARBA" id="ARBA00022821"/>
    </source>
</evidence>
<organism evidence="6 7">
    <name type="scientific">Flemingia macrophylla</name>
    <dbReference type="NCBI Taxonomy" id="520843"/>
    <lineage>
        <taxon>Eukaryota</taxon>
        <taxon>Viridiplantae</taxon>
        <taxon>Streptophyta</taxon>
        <taxon>Embryophyta</taxon>
        <taxon>Tracheophyta</taxon>
        <taxon>Spermatophyta</taxon>
        <taxon>Magnoliopsida</taxon>
        <taxon>eudicotyledons</taxon>
        <taxon>Gunneridae</taxon>
        <taxon>Pentapetalae</taxon>
        <taxon>rosids</taxon>
        <taxon>fabids</taxon>
        <taxon>Fabales</taxon>
        <taxon>Fabaceae</taxon>
        <taxon>Papilionoideae</taxon>
        <taxon>50 kb inversion clade</taxon>
        <taxon>NPAAA clade</taxon>
        <taxon>indigoferoid/millettioid clade</taxon>
        <taxon>Phaseoleae</taxon>
        <taxon>Flemingia</taxon>
    </lineage>
</organism>
<comment type="caution">
    <text evidence="6">The sequence shown here is derived from an EMBL/GenBank/DDBJ whole genome shotgun (WGS) entry which is preliminary data.</text>
</comment>
<reference evidence="6 7" key="1">
    <citation type="submission" date="2024-08" db="EMBL/GenBank/DDBJ databases">
        <title>Insights into the chromosomal genome structure of Flemingia macrophylla.</title>
        <authorList>
            <person name="Ding Y."/>
            <person name="Zhao Y."/>
            <person name="Bi W."/>
            <person name="Wu M."/>
            <person name="Zhao G."/>
            <person name="Gong Y."/>
            <person name="Li W."/>
            <person name="Zhang P."/>
        </authorList>
    </citation>
    <scope>NUCLEOTIDE SEQUENCE [LARGE SCALE GENOMIC DNA]</scope>
    <source>
        <strain evidence="6">DYQJB</strain>
        <tissue evidence="6">Leaf</tissue>
    </source>
</reference>
<dbReference type="InterPro" id="IPR045344">
    <property type="entry name" value="C-JID"/>
</dbReference>
<keyword evidence="3" id="KW-0611">Plant defense</keyword>
<dbReference type="Pfam" id="PF20160">
    <property type="entry name" value="C-JID"/>
    <property type="match status" value="1"/>
</dbReference>